<protein>
    <submittedName>
        <fullName evidence="1">Uncharacterized protein</fullName>
    </submittedName>
</protein>
<proteinExistence type="predicted"/>
<sequence length="77" mass="8786">MFFSHYSEIEDFLDKLNNTPAVYSYQTTNQESVIALCSDFNNLENDGIHLSSDFTHAKVKIMNKDSSSESSERDQIS</sequence>
<organism evidence="1 2">
    <name type="scientific">Silvanigrella paludirubra</name>
    <dbReference type="NCBI Taxonomy" id="2499159"/>
    <lineage>
        <taxon>Bacteria</taxon>
        <taxon>Pseudomonadati</taxon>
        <taxon>Bdellovibrionota</taxon>
        <taxon>Oligoflexia</taxon>
        <taxon>Silvanigrellales</taxon>
        <taxon>Silvanigrellaceae</taxon>
        <taxon>Silvanigrella</taxon>
    </lineage>
</organism>
<dbReference type="OrthoDB" id="9946317at2"/>
<dbReference type="Proteomes" id="UP000437748">
    <property type="component" value="Unassembled WGS sequence"/>
</dbReference>
<dbReference type="RefSeq" id="WP_153420400.1">
    <property type="nucleotide sequence ID" value="NZ_WFLM01000003.1"/>
</dbReference>
<accession>A0A6N6VSA0</accession>
<comment type="caution">
    <text evidence="1">The sequence shown here is derived from an EMBL/GenBank/DDBJ whole genome shotgun (WGS) entry which is preliminary data.</text>
</comment>
<dbReference type="EMBL" id="WFLM01000003">
    <property type="protein sequence ID" value="KAB8039002.1"/>
    <property type="molecule type" value="Genomic_DNA"/>
</dbReference>
<evidence type="ECO:0000313" key="1">
    <source>
        <dbReference type="EMBL" id="KAB8039002.1"/>
    </source>
</evidence>
<evidence type="ECO:0000313" key="2">
    <source>
        <dbReference type="Proteomes" id="UP000437748"/>
    </source>
</evidence>
<name>A0A6N6VSA0_9BACT</name>
<reference evidence="1 2" key="1">
    <citation type="submission" date="2019-10" db="EMBL/GenBank/DDBJ databases">
        <title>New species of Slilvanegrellaceae.</title>
        <authorList>
            <person name="Pitt A."/>
            <person name="Hahn M.W."/>
        </authorList>
    </citation>
    <scope>NUCLEOTIDE SEQUENCE [LARGE SCALE GENOMIC DNA]</scope>
    <source>
        <strain evidence="1 2">SP-Ram-0.45-NSY-1</strain>
    </source>
</reference>
<gene>
    <name evidence="1" type="ORF">GCL60_09090</name>
</gene>
<keyword evidence="2" id="KW-1185">Reference proteome</keyword>
<dbReference type="AlphaFoldDB" id="A0A6N6VSA0"/>